<reference evidence="4" key="1">
    <citation type="submission" date="2018-01" db="EMBL/GenBank/DDBJ databases">
        <authorList>
            <person name="Mao J.F."/>
        </authorList>
    </citation>
    <scope>NUCLEOTIDE SEQUENCE</scope>
    <source>
        <strain evidence="4">Huo1</strain>
        <tissue evidence="4">Leaf</tissue>
    </source>
</reference>
<organism evidence="4">
    <name type="scientific">Salvia splendens</name>
    <name type="common">Scarlet sage</name>
    <dbReference type="NCBI Taxonomy" id="180675"/>
    <lineage>
        <taxon>Eukaryota</taxon>
        <taxon>Viridiplantae</taxon>
        <taxon>Streptophyta</taxon>
        <taxon>Embryophyta</taxon>
        <taxon>Tracheophyta</taxon>
        <taxon>Spermatophyta</taxon>
        <taxon>Magnoliopsida</taxon>
        <taxon>eudicotyledons</taxon>
        <taxon>Gunneridae</taxon>
        <taxon>Pentapetalae</taxon>
        <taxon>asterids</taxon>
        <taxon>lamiids</taxon>
        <taxon>Lamiales</taxon>
        <taxon>Lamiaceae</taxon>
        <taxon>Nepetoideae</taxon>
        <taxon>Mentheae</taxon>
        <taxon>Salviinae</taxon>
        <taxon>Salvia</taxon>
        <taxon>Salvia subgen. Calosphace</taxon>
        <taxon>core Calosphace</taxon>
    </lineage>
</organism>
<dbReference type="SUPFAM" id="SSF50978">
    <property type="entry name" value="WD40 repeat-like"/>
    <property type="match status" value="1"/>
</dbReference>
<gene>
    <name evidence="4" type="ORF">SASPL_133612</name>
</gene>
<name>A0A8X8ZIH8_SALSN</name>
<sequence>MSVYDKPVYDEDIMSMPVYDKPVYDEDIMLMPVYDKPVYDEDILSMPVYELPRLMSKSSLPSVIFDDAAESEGVGVDDDEEYDEAEGGNHDELMENEEIDFIDRFGLTTTSAGVFASKPNKLNMFNTMDPLICVCLQFVPGGEHMRTCYFLIAHCGVDDNGLGYDDEGHEEDWSIAGAAFSFKESEGEFERSKKKKKSIVDDVIVKFEDENFELKHDKEGYDLSWSSFKEGYLLSGSNDCKTCLWDVSAMPQEKVLDAKFTYEGHENVVSQRNTSVSCRKHIISVNCCCRSVDDKNCLQQVSKERRSSEDLVSSVCQEVRKGI</sequence>
<protein>
    <submittedName>
        <fullName evidence="4">Uncharacterized protein</fullName>
    </submittedName>
</protein>
<feature type="compositionally biased region" description="Acidic residues" evidence="3">
    <location>
        <begin position="73"/>
        <end position="86"/>
    </location>
</feature>
<dbReference type="PANTHER" id="PTHR22850">
    <property type="entry name" value="WD40 REPEAT FAMILY"/>
    <property type="match status" value="1"/>
</dbReference>
<reference evidence="4" key="2">
    <citation type="submission" date="2020-08" db="EMBL/GenBank/DDBJ databases">
        <title>Plant Genome Project.</title>
        <authorList>
            <person name="Zhang R.-G."/>
        </authorList>
    </citation>
    <scope>NUCLEOTIDE SEQUENCE</scope>
    <source>
        <strain evidence="4">Huo1</strain>
        <tissue evidence="4">Leaf</tissue>
    </source>
</reference>
<keyword evidence="2" id="KW-0677">Repeat</keyword>
<dbReference type="Gene3D" id="2.130.10.10">
    <property type="entry name" value="YVTN repeat-like/Quinoprotein amine dehydrogenase"/>
    <property type="match status" value="1"/>
</dbReference>
<evidence type="ECO:0000256" key="3">
    <source>
        <dbReference type="SAM" id="MobiDB-lite"/>
    </source>
</evidence>
<keyword evidence="1" id="KW-0853">WD repeat</keyword>
<proteinExistence type="predicted"/>
<accession>A0A8X8ZIH8</accession>
<dbReference type="InterPro" id="IPR015943">
    <property type="entry name" value="WD40/YVTN_repeat-like_dom_sf"/>
</dbReference>
<evidence type="ECO:0000313" key="5">
    <source>
        <dbReference type="Proteomes" id="UP000298416"/>
    </source>
</evidence>
<dbReference type="AlphaFoldDB" id="A0A8X8ZIH8"/>
<keyword evidence="5" id="KW-1185">Reference proteome</keyword>
<dbReference type="InterPro" id="IPR036322">
    <property type="entry name" value="WD40_repeat_dom_sf"/>
</dbReference>
<comment type="caution">
    <text evidence="4">The sequence shown here is derived from an EMBL/GenBank/DDBJ whole genome shotgun (WGS) entry which is preliminary data.</text>
</comment>
<feature type="region of interest" description="Disordered" evidence="3">
    <location>
        <begin position="73"/>
        <end position="93"/>
    </location>
</feature>
<dbReference type="Proteomes" id="UP000298416">
    <property type="component" value="Unassembled WGS sequence"/>
</dbReference>
<evidence type="ECO:0000256" key="2">
    <source>
        <dbReference type="ARBA" id="ARBA00022737"/>
    </source>
</evidence>
<evidence type="ECO:0000256" key="1">
    <source>
        <dbReference type="ARBA" id="ARBA00022574"/>
    </source>
</evidence>
<dbReference type="InterPro" id="IPR050459">
    <property type="entry name" value="WD_repeat_RBAP46/RBAP48/MSI1"/>
</dbReference>
<evidence type="ECO:0000313" key="4">
    <source>
        <dbReference type="EMBL" id="KAG6406016.1"/>
    </source>
</evidence>
<dbReference type="EMBL" id="PNBA02000012">
    <property type="protein sequence ID" value="KAG6406016.1"/>
    <property type="molecule type" value="Genomic_DNA"/>
</dbReference>